<protein>
    <submittedName>
        <fullName evidence="4">Pyruvate dehydrogenase E2 component (Dihydrolipoamide acetyltransferase)</fullName>
    </submittedName>
</protein>
<evidence type="ECO:0000256" key="1">
    <source>
        <dbReference type="ARBA" id="ARBA00001938"/>
    </source>
</evidence>
<dbReference type="GO" id="GO:0016740">
    <property type="term" value="F:transferase activity"/>
    <property type="evidence" value="ECO:0007669"/>
    <property type="project" value="UniProtKB-KW"/>
</dbReference>
<dbReference type="InterPro" id="IPR050266">
    <property type="entry name" value="AB_hydrolase_sf"/>
</dbReference>
<organism evidence="4 5">
    <name type="scientific">Methylovirgula ligni</name>
    <dbReference type="NCBI Taxonomy" id="569860"/>
    <lineage>
        <taxon>Bacteria</taxon>
        <taxon>Pseudomonadati</taxon>
        <taxon>Pseudomonadota</taxon>
        <taxon>Alphaproteobacteria</taxon>
        <taxon>Hyphomicrobiales</taxon>
        <taxon>Beijerinckiaceae</taxon>
        <taxon>Methylovirgula</taxon>
    </lineage>
</organism>
<feature type="domain" description="Lipoyl-binding" evidence="3">
    <location>
        <begin position="4"/>
        <end position="79"/>
    </location>
</feature>
<keyword evidence="4" id="KW-0808">Transferase</keyword>
<dbReference type="NCBIfam" id="NF011457">
    <property type="entry name" value="PRK14875.1"/>
    <property type="match status" value="1"/>
</dbReference>
<proteinExistence type="predicted"/>
<comment type="cofactor">
    <cofactor evidence="1">
        <name>(R)-lipoate</name>
        <dbReference type="ChEBI" id="CHEBI:83088"/>
    </cofactor>
</comment>
<sequence>MSGITAITMPKFGLSMTEGKIVGWSKREGDEVNVGDDLVDIETTKITNAFESPVKGVLRRHIAKRDEDLPVGALIAVVADAKTADAEIDEFVARFQAEFSVDQDNSGAPAAPEPKTIETNGQRIRYLDLGSGEGAPVVFIHGFGGDLNNWLFTQPAIAAHHRTLAIDLPGHGGSSKDAPATIAELAAAVSNTLAELSVARAHLVGHSLGAAIALQMGLTNPAQVASLTLIAPAGLSETIDGDFIAGMVEADRRKTLEPVLQKLFVNKSLVSRDMIEEFIKFKRLDGAKAALSAIAAANFRDAKQSVIFLPRLGELPMPVQIIAGAKDEILAPPDVAYLPTKIAFHSLEASGHMPHMERAAEVNALIEDFVDRSA</sequence>
<dbReference type="OrthoDB" id="9804723at2"/>
<evidence type="ECO:0000256" key="2">
    <source>
        <dbReference type="ARBA" id="ARBA00022823"/>
    </source>
</evidence>
<dbReference type="Gene3D" id="3.40.50.1820">
    <property type="entry name" value="alpha/beta hydrolase"/>
    <property type="match status" value="1"/>
</dbReference>
<dbReference type="GO" id="GO:0016020">
    <property type="term" value="C:membrane"/>
    <property type="evidence" value="ECO:0007669"/>
    <property type="project" value="TreeGrafter"/>
</dbReference>
<dbReference type="InterPro" id="IPR003016">
    <property type="entry name" value="2-oxoA_DH_lipoyl-BS"/>
</dbReference>
<dbReference type="Proteomes" id="UP000256900">
    <property type="component" value="Unassembled WGS sequence"/>
</dbReference>
<comment type="caution">
    <text evidence="4">The sequence shown here is derived from an EMBL/GenBank/DDBJ whole genome shotgun (WGS) entry which is preliminary data.</text>
</comment>
<evidence type="ECO:0000313" key="5">
    <source>
        <dbReference type="Proteomes" id="UP000256900"/>
    </source>
</evidence>
<dbReference type="SUPFAM" id="SSF53474">
    <property type="entry name" value="alpha/beta-Hydrolases"/>
    <property type="match status" value="1"/>
</dbReference>
<dbReference type="PROSITE" id="PS50968">
    <property type="entry name" value="BIOTINYL_LIPOYL"/>
    <property type="match status" value="1"/>
</dbReference>
<dbReference type="Pfam" id="PF00561">
    <property type="entry name" value="Abhydrolase_1"/>
    <property type="match status" value="1"/>
</dbReference>
<dbReference type="GO" id="GO:0047372">
    <property type="term" value="F:monoacylglycerol lipase activity"/>
    <property type="evidence" value="ECO:0007669"/>
    <property type="project" value="TreeGrafter"/>
</dbReference>
<dbReference type="InterPro" id="IPR000089">
    <property type="entry name" value="Biotin_lipoyl"/>
</dbReference>
<dbReference type="InterPro" id="IPR029058">
    <property type="entry name" value="AB_hydrolase_fold"/>
</dbReference>
<name>A0A3D9Z7Y5_9HYPH</name>
<dbReference type="AlphaFoldDB" id="A0A3D9Z7Y5"/>
<dbReference type="PANTHER" id="PTHR43798:SF5">
    <property type="entry name" value="MONOACYLGLYCEROL LIPASE ABHD6"/>
    <property type="match status" value="1"/>
</dbReference>
<keyword evidence="5" id="KW-1185">Reference proteome</keyword>
<evidence type="ECO:0000313" key="4">
    <source>
        <dbReference type="EMBL" id="REF89679.1"/>
    </source>
</evidence>
<evidence type="ECO:0000259" key="3">
    <source>
        <dbReference type="PROSITE" id="PS50968"/>
    </source>
</evidence>
<keyword evidence="2" id="KW-0450">Lipoyl</keyword>
<dbReference type="EMBL" id="QUMO01000001">
    <property type="protein sequence ID" value="REF89679.1"/>
    <property type="molecule type" value="Genomic_DNA"/>
</dbReference>
<dbReference type="GO" id="GO:0046464">
    <property type="term" value="P:acylglycerol catabolic process"/>
    <property type="evidence" value="ECO:0007669"/>
    <property type="project" value="TreeGrafter"/>
</dbReference>
<reference evidence="4 5" key="1">
    <citation type="submission" date="2018-08" db="EMBL/GenBank/DDBJ databases">
        <title>Genomic Encyclopedia of Type Strains, Phase IV (KMG-IV): sequencing the most valuable type-strain genomes for metagenomic binning, comparative biology and taxonomic classification.</title>
        <authorList>
            <person name="Goeker M."/>
        </authorList>
    </citation>
    <scope>NUCLEOTIDE SEQUENCE [LARGE SCALE GENOMIC DNA]</scope>
    <source>
        <strain evidence="4 5">BW863</strain>
    </source>
</reference>
<dbReference type="Gene3D" id="2.40.50.100">
    <property type="match status" value="1"/>
</dbReference>
<dbReference type="CDD" id="cd06849">
    <property type="entry name" value="lipoyl_domain"/>
    <property type="match status" value="1"/>
</dbReference>
<gene>
    <name evidence="4" type="ORF">DES32_0915</name>
</gene>
<dbReference type="PROSITE" id="PS00189">
    <property type="entry name" value="LIPOYL"/>
    <property type="match status" value="1"/>
</dbReference>
<dbReference type="InterPro" id="IPR011053">
    <property type="entry name" value="Single_hybrid_motif"/>
</dbReference>
<dbReference type="SUPFAM" id="SSF51230">
    <property type="entry name" value="Single hybrid motif"/>
    <property type="match status" value="1"/>
</dbReference>
<dbReference type="PRINTS" id="PR00111">
    <property type="entry name" value="ABHYDROLASE"/>
</dbReference>
<accession>A0A3D9Z7Y5</accession>
<dbReference type="InterPro" id="IPR000073">
    <property type="entry name" value="AB_hydrolase_1"/>
</dbReference>
<dbReference type="RefSeq" id="WP_115835423.1">
    <property type="nucleotide sequence ID" value="NZ_CP025086.1"/>
</dbReference>
<keyword evidence="4" id="KW-0670">Pyruvate</keyword>
<dbReference type="PANTHER" id="PTHR43798">
    <property type="entry name" value="MONOACYLGLYCEROL LIPASE"/>
    <property type="match status" value="1"/>
</dbReference>
<dbReference type="Pfam" id="PF00364">
    <property type="entry name" value="Biotin_lipoyl"/>
    <property type="match status" value="1"/>
</dbReference>